<dbReference type="EMBL" id="JAGFNK010000047">
    <property type="protein sequence ID" value="KAI9510170.1"/>
    <property type="molecule type" value="Genomic_DNA"/>
</dbReference>
<comment type="caution">
    <text evidence="1">The sequence shown here is derived from an EMBL/GenBank/DDBJ whole genome shotgun (WGS) entry which is preliminary data.</text>
</comment>
<keyword evidence="2" id="KW-1185">Reference proteome</keyword>
<gene>
    <name evidence="1" type="ORF">F5148DRAFT_1181200</name>
</gene>
<keyword evidence="1" id="KW-0418">Kinase</keyword>
<proteinExistence type="predicted"/>
<sequence>MATTSASQVAFGLQYRPASVELPTSGQGDVLNFLQSCGVGYIRLQWVDYTNITRYRVIPLSAFRDLMSAPRPGIGLTKATLAIVGASIAPGFSATGEYLYVPDLSSARHCGYARTHASLMGWFEEKLPTPENAGREDALKVPLCPRGLLRDIVNKGKELGVEFLVGVETEFILLKSTELIVPVNDAPWSASRALLSGSLAEKCLEEIAESLRVGEIELLMYHSEAAPGQYEIVTGPLPPLEAADAVVFTRETIVNVAAKHGLHATFSPRVYTNNCGTAAHAHISVHPTARPPARPPAPNPNTNKSTTMTPLERSFLQSLVRNLPSSAAFTLPTAASYDRVRDGIWSCGTYACWGRDNREAAVRLTGPPGAHHFEVRTIDGTANPHIAFATLIGMGLVGIEKGLELKIEEVEGSAVDLRAEEREKRGVVGRLPSTLSAARHAARIDSTINDVLGKEFVRGYLSVNEAMENFLKGSTPSEEKLKNILTY</sequence>
<protein>
    <submittedName>
        <fullName evidence="1">Glutamine synthetase/guanido kinase</fullName>
    </submittedName>
</protein>
<evidence type="ECO:0000313" key="2">
    <source>
        <dbReference type="Proteomes" id="UP001207468"/>
    </source>
</evidence>
<dbReference type="Proteomes" id="UP001207468">
    <property type="component" value="Unassembled WGS sequence"/>
</dbReference>
<accession>A0ACC0UEK7</accession>
<evidence type="ECO:0000313" key="1">
    <source>
        <dbReference type="EMBL" id="KAI9510170.1"/>
    </source>
</evidence>
<reference evidence="1" key="1">
    <citation type="submission" date="2021-03" db="EMBL/GenBank/DDBJ databases">
        <title>Evolutionary priming and transition to the ectomycorrhizal habit in an iconic lineage of mushroom-forming fungi: is preadaptation a requirement?</title>
        <authorList>
            <consortium name="DOE Joint Genome Institute"/>
            <person name="Looney B.P."/>
            <person name="Miyauchi S."/>
            <person name="Morin E."/>
            <person name="Drula E."/>
            <person name="Courty P.E."/>
            <person name="Chicoki N."/>
            <person name="Fauchery L."/>
            <person name="Kohler A."/>
            <person name="Kuo A."/>
            <person name="LaButti K."/>
            <person name="Pangilinan J."/>
            <person name="Lipzen A."/>
            <person name="Riley R."/>
            <person name="Andreopoulos W."/>
            <person name="He G."/>
            <person name="Johnson J."/>
            <person name="Barry K.W."/>
            <person name="Grigoriev I.V."/>
            <person name="Nagy L."/>
            <person name="Hibbett D."/>
            <person name="Henrissat B."/>
            <person name="Matheny P.B."/>
            <person name="Labbe J."/>
            <person name="Martin A.F."/>
        </authorList>
    </citation>
    <scope>NUCLEOTIDE SEQUENCE</scope>
    <source>
        <strain evidence="1">BPL698</strain>
    </source>
</reference>
<name>A0ACC0UEK7_9AGAM</name>
<organism evidence="1 2">
    <name type="scientific">Russula earlei</name>
    <dbReference type="NCBI Taxonomy" id="71964"/>
    <lineage>
        <taxon>Eukaryota</taxon>
        <taxon>Fungi</taxon>
        <taxon>Dikarya</taxon>
        <taxon>Basidiomycota</taxon>
        <taxon>Agaricomycotina</taxon>
        <taxon>Agaricomycetes</taxon>
        <taxon>Russulales</taxon>
        <taxon>Russulaceae</taxon>
        <taxon>Russula</taxon>
    </lineage>
</organism>
<keyword evidence="1" id="KW-0808">Transferase</keyword>